<sequence length="147" mass="16030">MSLKRNTAIIGPTEEASEERGLKLPRFLTKIFQRTPKSSNAVKISPDVAKSLKDPMVLKTLKELEGKKGLIGHLKGLPGVRNMVNRLRSRSGQLTSTDAKELGTIAIKSSSKWKYVLHHVVVPFGIGVGIGYAIYFTIMAIDAATAK</sequence>
<proteinExistence type="predicted"/>
<dbReference type="Proteomes" id="UP000440732">
    <property type="component" value="Unassembled WGS sequence"/>
</dbReference>
<dbReference type="AlphaFoldDB" id="A0A6A3T5D9"/>
<evidence type="ECO:0000313" key="3">
    <source>
        <dbReference type="Proteomes" id="UP000440732"/>
    </source>
</evidence>
<dbReference type="EMBL" id="QXGA01001085">
    <property type="protein sequence ID" value="KAE9129552.1"/>
    <property type="molecule type" value="Genomic_DNA"/>
</dbReference>
<protein>
    <submittedName>
        <fullName evidence="2">Uncharacterized protein</fullName>
    </submittedName>
</protein>
<keyword evidence="1" id="KW-0472">Membrane</keyword>
<reference evidence="2 3" key="1">
    <citation type="submission" date="2018-08" db="EMBL/GenBank/DDBJ databases">
        <title>Genomic investigation of the strawberry pathogen Phytophthora fragariae indicates pathogenicity is determined by transcriptional variation in three key races.</title>
        <authorList>
            <person name="Adams T.M."/>
            <person name="Armitage A.D."/>
            <person name="Sobczyk M.K."/>
            <person name="Bates H.J."/>
            <person name="Dunwell J.M."/>
            <person name="Nellist C.F."/>
            <person name="Harrison R.J."/>
        </authorList>
    </citation>
    <scope>NUCLEOTIDE SEQUENCE [LARGE SCALE GENOMIC DNA]</scope>
    <source>
        <strain evidence="2 3">NOV-5</strain>
    </source>
</reference>
<evidence type="ECO:0000313" key="2">
    <source>
        <dbReference type="EMBL" id="KAE9129552.1"/>
    </source>
</evidence>
<comment type="caution">
    <text evidence="2">The sequence shown here is derived from an EMBL/GenBank/DDBJ whole genome shotgun (WGS) entry which is preliminary data.</text>
</comment>
<evidence type="ECO:0000256" key="1">
    <source>
        <dbReference type="SAM" id="Phobius"/>
    </source>
</evidence>
<name>A0A6A3T5D9_9STRA</name>
<accession>A0A6A3T5D9</accession>
<organism evidence="2 3">
    <name type="scientific">Phytophthora fragariae</name>
    <dbReference type="NCBI Taxonomy" id="53985"/>
    <lineage>
        <taxon>Eukaryota</taxon>
        <taxon>Sar</taxon>
        <taxon>Stramenopiles</taxon>
        <taxon>Oomycota</taxon>
        <taxon>Peronosporomycetes</taxon>
        <taxon>Peronosporales</taxon>
        <taxon>Peronosporaceae</taxon>
        <taxon>Phytophthora</taxon>
    </lineage>
</organism>
<feature type="transmembrane region" description="Helical" evidence="1">
    <location>
        <begin position="116"/>
        <end position="141"/>
    </location>
</feature>
<gene>
    <name evidence="2" type="ORF">PF006_g15985</name>
</gene>
<keyword evidence="1" id="KW-1133">Transmembrane helix</keyword>
<keyword evidence="1" id="KW-0812">Transmembrane</keyword>